<dbReference type="HOGENOM" id="CLU_142859_0_0_9"/>
<dbReference type="STRING" id="1126833.VN24_14490"/>
<sequence length="122" mass="13879">MLVTDRILRLYTDKEKFDSTIAFYEIIQGTACEMRFDIAERDIKGAKIGGVIILSGDKEALDPVREIEAIFYVDSLDEFEPWLKENGAEIVHGPHSNAFGKNMMVRNPDGLMVEYFEAKTDN</sequence>
<organism evidence="1 2">
    <name type="scientific">Paenibacillus beijingensis</name>
    <dbReference type="NCBI Taxonomy" id="1126833"/>
    <lineage>
        <taxon>Bacteria</taxon>
        <taxon>Bacillati</taxon>
        <taxon>Bacillota</taxon>
        <taxon>Bacilli</taxon>
        <taxon>Bacillales</taxon>
        <taxon>Paenibacillaceae</taxon>
        <taxon>Paenibacillus</taxon>
    </lineage>
</organism>
<proteinExistence type="predicted"/>
<evidence type="ECO:0008006" key="3">
    <source>
        <dbReference type="Google" id="ProtNLM"/>
    </source>
</evidence>
<name>A0A0D5NJJ8_9BACL</name>
<keyword evidence="2" id="KW-1185">Reference proteome</keyword>
<dbReference type="Proteomes" id="UP000032633">
    <property type="component" value="Chromosome"/>
</dbReference>
<dbReference type="SUPFAM" id="SSF54593">
    <property type="entry name" value="Glyoxalase/Bleomycin resistance protein/Dihydroxybiphenyl dioxygenase"/>
    <property type="match status" value="1"/>
</dbReference>
<dbReference type="EMBL" id="CP011058">
    <property type="protein sequence ID" value="AJY75549.1"/>
    <property type="molecule type" value="Genomic_DNA"/>
</dbReference>
<dbReference type="InterPro" id="IPR029068">
    <property type="entry name" value="Glyas_Bleomycin-R_OHBP_Dase"/>
</dbReference>
<evidence type="ECO:0000313" key="1">
    <source>
        <dbReference type="EMBL" id="AJY75549.1"/>
    </source>
</evidence>
<dbReference type="KEGG" id="pbj:VN24_14490"/>
<evidence type="ECO:0000313" key="2">
    <source>
        <dbReference type="Proteomes" id="UP000032633"/>
    </source>
</evidence>
<reference evidence="2" key="2">
    <citation type="submission" date="2015-03" db="EMBL/GenBank/DDBJ databases">
        <title>Genome sequence of Paenibacillus beijingensis strain DSM 24997T.</title>
        <authorList>
            <person name="Kwak Y."/>
            <person name="Shin J.-H."/>
        </authorList>
    </citation>
    <scope>NUCLEOTIDE SEQUENCE [LARGE SCALE GENOMIC DNA]</scope>
    <source>
        <strain evidence="2">DSM 24997</strain>
    </source>
</reference>
<dbReference type="Gene3D" id="3.10.180.10">
    <property type="entry name" value="2,3-Dihydroxybiphenyl 1,2-Dioxygenase, domain 1"/>
    <property type="match status" value="1"/>
</dbReference>
<accession>A0A0D5NJJ8</accession>
<dbReference type="AlphaFoldDB" id="A0A0D5NJJ8"/>
<protein>
    <recommendedName>
        <fullName evidence="3">Glyoxalase</fullName>
    </recommendedName>
</protein>
<reference evidence="1 2" key="1">
    <citation type="journal article" date="2015" name="J. Biotechnol.">
        <title>Complete genome sequence of Paenibacillus beijingensis 7188(T) (=DSM 24997(T)), a novel rhizobacterium from jujube garden soil.</title>
        <authorList>
            <person name="Kwak Y."/>
            <person name="Shin J.H."/>
        </authorList>
    </citation>
    <scope>NUCLEOTIDE SEQUENCE [LARGE SCALE GENOMIC DNA]</scope>
    <source>
        <strain evidence="1 2">DSM 24997</strain>
    </source>
</reference>
<gene>
    <name evidence="1" type="ORF">VN24_14490</name>
</gene>
<dbReference type="PATRIC" id="fig|1126833.4.peg.3167"/>